<keyword evidence="2" id="KW-1185">Reference proteome</keyword>
<evidence type="ECO:0000313" key="2">
    <source>
        <dbReference type="Proteomes" id="UP000626026"/>
    </source>
</evidence>
<evidence type="ECO:0008006" key="3">
    <source>
        <dbReference type="Google" id="ProtNLM"/>
    </source>
</evidence>
<gene>
    <name evidence="1" type="ORF">IBL26_09760</name>
</gene>
<comment type="caution">
    <text evidence="1">The sequence shown here is derived from an EMBL/GenBank/DDBJ whole genome shotgun (WGS) entry which is preliminary data.</text>
</comment>
<dbReference type="EMBL" id="JACTVA010000013">
    <property type="protein sequence ID" value="MBC9207118.1"/>
    <property type="molecule type" value="Genomic_DNA"/>
</dbReference>
<dbReference type="Proteomes" id="UP000626026">
    <property type="component" value="Unassembled WGS sequence"/>
</dbReference>
<organism evidence="1 2">
    <name type="scientific">Teichococcus aerophilus</name>
    <dbReference type="NCBI Taxonomy" id="1224513"/>
    <lineage>
        <taxon>Bacteria</taxon>
        <taxon>Pseudomonadati</taxon>
        <taxon>Pseudomonadota</taxon>
        <taxon>Alphaproteobacteria</taxon>
        <taxon>Acetobacterales</taxon>
        <taxon>Roseomonadaceae</taxon>
        <taxon>Roseomonas</taxon>
    </lineage>
</organism>
<sequence>MTEPAGITVDVRTFAPVSAIDTCSVWNLLSSPRLLATALRRGRWFVVAPYVRYEALDKARSRATSAELAMQEEFRIRLEAGNQGFSREETLLADLQAVASLPDCRRLGRGEIAALALARRLRSAVLTEDRGARKVAPLVGVEPAQTTPQLLGWLLYEGHLSDGDVPDIISEHETRIEASRGRITKYFRRIYEEACRCRLLRHSSSD</sequence>
<protein>
    <recommendedName>
        <fullName evidence="3">PIN domain-containing protein</fullName>
    </recommendedName>
</protein>
<dbReference type="RefSeq" id="WP_187784286.1">
    <property type="nucleotide sequence ID" value="NZ_JACTVA010000013.1"/>
</dbReference>
<reference evidence="1 2" key="1">
    <citation type="journal article" date="2013" name="Int. J. Syst. Evol. Microbiol.">
        <title>Roseomonas aerophila sp. nov., isolated from air.</title>
        <authorList>
            <person name="Kim S.J."/>
            <person name="Weon H.Y."/>
            <person name="Ahn J.H."/>
            <person name="Hong S.B."/>
            <person name="Seok S.J."/>
            <person name="Whang K.S."/>
            <person name="Kwon S.W."/>
        </authorList>
    </citation>
    <scope>NUCLEOTIDE SEQUENCE [LARGE SCALE GENOMIC DNA]</scope>
    <source>
        <strain evidence="1 2">NBRC 108923</strain>
    </source>
</reference>
<proteinExistence type="predicted"/>
<evidence type="ECO:0000313" key="1">
    <source>
        <dbReference type="EMBL" id="MBC9207118.1"/>
    </source>
</evidence>
<accession>A0ABR7RLC1</accession>
<name>A0ABR7RLC1_9PROT</name>